<evidence type="ECO:0000313" key="5">
    <source>
        <dbReference type="EMBL" id="KAF2319384.1"/>
    </source>
</evidence>
<dbReference type="Pfam" id="PF00232">
    <property type="entry name" value="Glyco_hydro_1"/>
    <property type="match status" value="2"/>
</dbReference>
<dbReference type="PANTHER" id="PTHR10353:SF323">
    <property type="entry name" value="LINAMARASE"/>
    <property type="match status" value="1"/>
</dbReference>
<dbReference type="EMBL" id="JAAGAX010000003">
    <property type="protein sequence ID" value="KAF2319384.1"/>
    <property type="molecule type" value="Genomic_DNA"/>
</dbReference>
<accession>A0A6A6N222</accession>
<comment type="similarity">
    <text evidence="1 3">Belongs to the glycosyl hydrolase 1 family.</text>
</comment>
<dbReference type="GO" id="GO:0005975">
    <property type="term" value="P:carbohydrate metabolic process"/>
    <property type="evidence" value="ECO:0007669"/>
    <property type="project" value="InterPro"/>
</dbReference>
<gene>
    <name evidence="5" type="ORF">GH714_015399</name>
</gene>
<organism evidence="5 6">
    <name type="scientific">Hevea brasiliensis</name>
    <name type="common">Para rubber tree</name>
    <name type="synonym">Siphonia brasiliensis</name>
    <dbReference type="NCBI Taxonomy" id="3981"/>
    <lineage>
        <taxon>Eukaryota</taxon>
        <taxon>Viridiplantae</taxon>
        <taxon>Streptophyta</taxon>
        <taxon>Embryophyta</taxon>
        <taxon>Tracheophyta</taxon>
        <taxon>Spermatophyta</taxon>
        <taxon>Magnoliopsida</taxon>
        <taxon>eudicotyledons</taxon>
        <taxon>Gunneridae</taxon>
        <taxon>Pentapetalae</taxon>
        <taxon>rosids</taxon>
        <taxon>fabids</taxon>
        <taxon>Malpighiales</taxon>
        <taxon>Euphorbiaceae</taxon>
        <taxon>Crotonoideae</taxon>
        <taxon>Micrandreae</taxon>
        <taxon>Hevea</taxon>
    </lineage>
</organism>
<comment type="caution">
    <text evidence="5">The sequence shown here is derived from an EMBL/GenBank/DDBJ whole genome shotgun (WGS) entry which is preliminary data.</text>
</comment>
<dbReference type="Gene3D" id="3.20.20.80">
    <property type="entry name" value="Glycosidases"/>
    <property type="match status" value="1"/>
</dbReference>
<sequence>MLISLACLMALTEPARDDCDCDIPKDFGSSYFPPNFTFGTATSAYQIEGGTGSETGRGPSVWDTFTHETPGTYLRVYKDIANVKKMGFKAFRMSISWSRVIPKLEPFVTIFHWDTRQALEDKYGGFLSRTIV</sequence>
<keyword evidence="2" id="KW-0378">Hydrolase</keyword>
<feature type="signal peptide" evidence="4">
    <location>
        <begin position="1"/>
        <end position="17"/>
    </location>
</feature>
<dbReference type="PANTHER" id="PTHR10353">
    <property type="entry name" value="GLYCOSYL HYDROLASE"/>
    <property type="match status" value="1"/>
</dbReference>
<name>A0A6A6N222_HEVBR</name>
<dbReference type="GO" id="GO:0008422">
    <property type="term" value="F:beta-glucosidase activity"/>
    <property type="evidence" value="ECO:0007669"/>
    <property type="project" value="TreeGrafter"/>
</dbReference>
<feature type="chain" id="PRO_5025652473" description="Beta-glucosidase" evidence="4">
    <location>
        <begin position="18"/>
        <end position="132"/>
    </location>
</feature>
<dbReference type="InterPro" id="IPR017853">
    <property type="entry name" value="GH"/>
</dbReference>
<protein>
    <recommendedName>
        <fullName evidence="7">Beta-glucosidase</fullName>
    </recommendedName>
</protein>
<keyword evidence="6" id="KW-1185">Reference proteome</keyword>
<evidence type="ECO:0000256" key="4">
    <source>
        <dbReference type="SAM" id="SignalP"/>
    </source>
</evidence>
<evidence type="ECO:0000256" key="1">
    <source>
        <dbReference type="ARBA" id="ARBA00010838"/>
    </source>
</evidence>
<dbReference type="InterPro" id="IPR033132">
    <property type="entry name" value="GH_1_N_CS"/>
</dbReference>
<evidence type="ECO:0000256" key="3">
    <source>
        <dbReference type="RuleBase" id="RU003690"/>
    </source>
</evidence>
<dbReference type="InterPro" id="IPR001360">
    <property type="entry name" value="Glyco_hydro_1"/>
</dbReference>
<keyword evidence="4" id="KW-0732">Signal</keyword>
<evidence type="ECO:0008006" key="7">
    <source>
        <dbReference type="Google" id="ProtNLM"/>
    </source>
</evidence>
<evidence type="ECO:0000256" key="2">
    <source>
        <dbReference type="ARBA" id="ARBA00022801"/>
    </source>
</evidence>
<evidence type="ECO:0000313" key="6">
    <source>
        <dbReference type="Proteomes" id="UP000467840"/>
    </source>
</evidence>
<proteinExistence type="inferred from homology"/>
<dbReference type="SUPFAM" id="SSF51445">
    <property type="entry name" value="(Trans)glycosidases"/>
    <property type="match status" value="1"/>
</dbReference>
<reference evidence="5 6" key="1">
    <citation type="journal article" date="2020" name="Mol. Plant">
        <title>The Chromosome-Based Rubber Tree Genome Provides New Insights into Spurge Genome Evolution and Rubber Biosynthesis.</title>
        <authorList>
            <person name="Liu J."/>
            <person name="Shi C."/>
            <person name="Shi C.C."/>
            <person name="Li W."/>
            <person name="Zhang Q.J."/>
            <person name="Zhang Y."/>
            <person name="Li K."/>
            <person name="Lu H.F."/>
            <person name="Shi C."/>
            <person name="Zhu S.T."/>
            <person name="Xiao Z.Y."/>
            <person name="Nan H."/>
            <person name="Yue Y."/>
            <person name="Zhu X.G."/>
            <person name="Wu Y."/>
            <person name="Hong X.N."/>
            <person name="Fan G.Y."/>
            <person name="Tong Y."/>
            <person name="Zhang D."/>
            <person name="Mao C.L."/>
            <person name="Liu Y.L."/>
            <person name="Hao S.J."/>
            <person name="Liu W.Q."/>
            <person name="Lv M.Q."/>
            <person name="Zhang H.B."/>
            <person name="Liu Y."/>
            <person name="Hu-Tang G.R."/>
            <person name="Wang J.P."/>
            <person name="Wang J.H."/>
            <person name="Sun Y.H."/>
            <person name="Ni S.B."/>
            <person name="Chen W.B."/>
            <person name="Zhang X.C."/>
            <person name="Jiao Y.N."/>
            <person name="Eichler E.E."/>
            <person name="Li G.H."/>
            <person name="Liu X."/>
            <person name="Gao L.Z."/>
        </authorList>
    </citation>
    <scope>NUCLEOTIDE SEQUENCE [LARGE SCALE GENOMIC DNA]</scope>
    <source>
        <strain evidence="6">cv. GT1</strain>
        <tissue evidence="5">Leaf</tissue>
    </source>
</reference>
<dbReference type="Proteomes" id="UP000467840">
    <property type="component" value="Chromosome 10"/>
</dbReference>
<dbReference type="PROSITE" id="PS00653">
    <property type="entry name" value="GLYCOSYL_HYDROL_F1_2"/>
    <property type="match status" value="1"/>
</dbReference>
<dbReference type="AlphaFoldDB" id="A0A6A6N222"/>